<organism evidence="1 2">
    <name type="scientific">Streptomyces pyxinae</name>
    <dbReference type="NCBI Taxonomy" id="2970734"/>
    <lineage>
        <taxon>Bacteria</taxon>
        <taxon>Bacillati</taxon>
        <taxon>Actinomycetota</taxon>
        <taxon>Actinomycetes</taxon>
        <taxon>Kitasatosporales</taxon>
        <taxon>Streptomycetaceae</taxon>
        <taxon>Streptomyces</taxon>
    </lineage>
</organism>
<dbReference type="RefSeq" id="WP_258789628.1">
    <property type="nucleotide sequence ID" value="NZ_JANUGQ010000021.1"/>
</dbReference>
<protein>
    <submittedName>
        <fullName evidence="1">Aminoglycoside phosphotransferase</fullName>
    </submittedName>
</protein>
<dbReference type="SUPFAM" id="SSF56112">
    <property type="entry name" value="Protein kinase-like (PK-like)"/>
    <property type="match status" value="1"/>
</dbReference>
<reference evidence="1" key="1">
    <citation type="submission" date="2022-08" db="EMBL/GenBank/DDBJ databases">
        <authorList>
            <person name="Somphong A."/>
            <person name="Phongsopitanun W."/>
        </authorList>
    </citation>
    <scope>NUCLEOTIDE SEQUENCE</scope>
    <source>
        <strain evidence="1">LP05-1</strain>
    </source>
</reference>
<keyword evidence="2" id="KW-1185">Reference proteome</keyword>
<comment type="caution">
    <text evidence="1">The sequence shown here is derived from an EMBL/GenBank/DDBJ whole genome shotgun (WGS) entry which is preliminary data.</text>
</comment>
<dbReference type="Proteomes" id="UP001431313">
    <property type="component" value="Unassembled WGS sequence"/>
</dbReference>
<evidence type="ECO:0000313" key="1">
    <source>
        <dbReference type="EMBL" id="MCS0638355.1"/>
    </source>
</evidence>
<proteinExistence type="predicted"/>
<evidence type="ECO:0000313" key="2">
    <source>
        <dbReference type="Proteomes" id="UP001431313"/>
    </source>
</evidence>
<accession>A0ABT2CM08</accession>
<name>A0ABT2CM08_9ACTN</name>
<dbReference type="EMBL" id="JANUGQ010000021">
    <property type="protein sequence ID" value="MCS0638355.1"/>
    <property type="molecule type" value="Genomic_DNA"/>
</dbReference>
<gene>
    <name evidence="1" type="ORF">NX801_22405</name>
</gene>
<sequence length="279" mass="30522">MPPTPTMDDLRTVPHDDVLADAEKRTGHALDREHAHYSRFNGTVGFPTAVGTWVRLAWCRPGQLSSTSWTGIEASVAIKGVPRPQWFAGSQWHDPERGVVWRVDEMSRAPAPAVSPAGTVDQDPDLPALWWRELGGALAVLARHDTHRVCLRQEHLTARIREAYGDAVDTTITEWACAHGDVGWANVTAPELTLLDWESWGNAPAGYDAACLWSASLPVPALAERVLAEFDDVLGTRPGRLSRLMLCANIERAHRRSGKTTRLTAPARVAAQGLLDLLG</sequence>
<dbReference type="InterPro" id="IPR011009">
    <property type="entry name" value="Kinase-like_dom_sf"/>
</dbReference>